<feature type="transmembrane region" description="Helical" evidence="1">
    <location>
        <begin position="132"/>
        <end position="158"/>
    </location>
</feature>
<gene>
    <name evidence="3" type="ORF">SAE02_26570</name>
</gene>
<feature type="transmembrane region" description="Helical" evidence="1">
    <location>
        <begin position="165"/>
        <end position="184"/>
    </location>
</feature>
<dbReference type="InterPro" id="IPR002656">
    <property type="entry name" value="Acyl_transf_3_dom"/>
</dbReference>
<comment type="caution">
    <text evidence="3">The sequence shown here is derived from an EMBL/GenBank/DDBJ whole genome shotgun (WGS) entry which is preliminary data.</text>
</comment>
<keyword evidence="1" id="KW-0472">Membrane</keyword>
<evidence type="ECO:0000313" key="3">
    <source>
        <dbReference type="EMBL" id="GEO38509.1"/>
    </source>
</evidence>
<dbReference type="Pfam" id="PF01757">
    <property type="entry name" value="Acyl_transf_3"/>
    <property type="match status" value="1"/>
</dbReference>
<dbReference type="GO" id="GO:0016747">
    <property type="term" value="F:acyltransferase activity, transferring groups other than amino-acyl groups"/>
    <property type="evidence" value="ECO:0007669"/>
    <property type="project" value="InterPro"/>
</dbReference>
<proteinExistence type="predicted"/>
<keyword evidence="4" id="KW-1185">Reference proteome</keyword>
<dbReference type="PANTHER" id="PTHR23028">
    <property type="entry name" value="ACETYLTRANSFERASE"/>
    <property type="match status" value="1"/>
</dbReference>
<feature type="transmembrane region" description="Helical" evidence="1">
    <location>
        <begin position="85"/>
        <end position="107"/>
    </location>
</feature>
<keyword evidence="1" id="KW-1133">Transmembrane helix</keyword>
<dbReference type="GO" id="GO:0016020">
    <property type="term" value="C:membrane"/>
    <property type="evidence" value="ECO:0007669"/>
    <property type="project" value="TreeGrafter"/>
</dbReference>
<dbReference type="AlphaFoldDB" id="A0A512DPV9"/>
<reference evidence="3 4" key="1">
    <citation type="submission" date="2019-07" db="EMBL/GenBank/DDBJ databases">
        <title>Whole genome shotgun sequence of Skermanella aerolata NBRC 106429.</title>
        <authorList>
            <person name="Hosoyama A."/>
            <person name="Uohara A."/>
            <person name="Ohji S."/>
            <person name="Ichikawa N."/>
        </authorList>
    </citation>
    <scope>NUCLEOTIDE SEQUENCE [LARGE SCALE GENOMIC DNA]</scope>
    <source>
        <strain evidence="3 4">NBRC 106429</strain>
    </source>
</reference>
<keyword evidence="3" id="KW-0808">Transferase</keyword>
<evidence type="ECO:0000256" key="1">
    <source>
        <dbReference type="SAM" id="Phobius"/>
    </source>
</evidence>
<feature type="transmembrane region" description="Helical" evidence="1">
    <location>
        <begin position="12"/>
        <end position="30"/>
    </location>
</feature>
<evidence type="ECO:0000313" key="4">
    <source>
        <dbReference type="Proteomes" id="UP000321523"/>
    </source>
</evidence>
<keyword evidence="3" id="KW-0012">Acyltransferase</keyword>
<feature type="transmembrane region" description="Helical" evidence="1">
    <location>
        <begin position="42"/>
        <end position="64"/>
    </location>
</feature>
<dbReference type="EMBL" id="BJYZ01000011">
    <property type="protein sequence ID" value="GEO38509.1"/>
    <property type="molecule type" value="Genomic_DNA"/>
</dbReference>
<feature type="transmembrane region" description="Helical" evidence="1">
    <location>
        <begin position="190"/>
        <end position="210"/>
    </location>
</feature>
<organism evidence="3 4">
    <name type="scientific">Skermanella aerolata</name>
    <dbReference type="NCBI Taxonomy" id="393310"/>
    <lineage>
        <taxon>Bacteria</taxon>
        <taxon>Pseudomonadati</taxon>
        <taxon>Pseudomonadota</taxon>
        <taxon>Alphaproteobacteria</taxon>
        <taxon>Rhodospirillales</taxon>
        <taxon>Azospirillaceae</taxon>
        <taxon>Skermanella</taxon>
    </lineage>
</organism>
<feature type="transmembrane region" description="Helical" evidence="1">
    <location>
        <begin position="222"/>
        <end position="239"/>
    </location>
</feature>
<dbReference type="InterPro" id="IPR050879">
    <property type="entry name" value="Acyltransferase_3"/>
</dbReference>
<dbReference type="GO" id="GO:0000271">
    <property type="term" value="P:polysaccharide biosynthetic process"/>
    <property type="evidence" value="ECO:0007669"/>
    <property type="project" value="TreeGrafter"/>
</dbReference>
<feature type="transmembrane region" description="Helical" evidence="1">
    <location>
        <begin position="282"/>
        <end position="299"/>
    </location>
</feature>
<sequence>MRTGANIVSIQYLRAVAALLVVFYHAIYQIKEYQGLFEGGLWRFGAAGVDIFFVISGFIMWVTTAERPTAPLAFMRNRIVRIVPMYWIVTLGLFALSSALPNAIMIVDTTPGHLARSLLFIPHPDPAQPERLWPLLLTGWTLNYEMFFYGIFACALLLPRRFMLPAVFAVFLGLTLVGFAGLAHGPALSFWTESIVMEFVAGMLVGRLYLGGRLSFSTPISVALVVAGGVLLVAATPWAAPQTRLLAWGLPALMIVIGSLSLESRRQLRGKGLMELLGDASYSIYLTHIVTLGALRTLWNMAGLTKPGLPAAVTFIGVATLVCTAVGVAAYAGLEAPVTRAAKRLRLGARRAPALG</sequence>
<keyword evidence="1" id="KW-0812">Transmembrane</keyword>
<dbReference type="PANTHER" id="PTHR23028:SF131">
    <property type="entry name" value="BLR2367 PROTEIN"/>
    <property type="match status" value="1"/>
</dbReference>
<accession>A0A512DPV9</accession>
<feature type="transmembrane region" description="Helical" evidence="1">
    <location>
        <begin position="245"/>
        <end position="262"/>
    </location>
</feature>
<evidence type="ECO:0000259" key="2">
    <source>
        <dbReference type="Pfam" id="PF01757"/>
    </source>
</evidence>
<feature type="transmembrane region" description="Helical" evidence="1">
    <location>
        <begin position="311"/>
        <end position="334"/>
    </location>
</feature>
<dbReference type="Proteomes" id="UP000321523">
    <property type="component" value="Unassembled WGS sequence"/>
</dbReference>
<feature type="domain" description="Acyltransferase 3" evidence="2">
    <location>
        <begin position="8"/>
        <end position="325"/>
    </location>
</feature>
<name>A0A512DPV9_9PROT</name>
<protein>
    <submittedName>
        <fullName evidence="3">Acyltransferase</fullName>
    </submittedName>
</protein>